<evidence type="ECO:0000256" key="1">
    <source>
        <dbReference type="ARBA" id="ARBA00022527"/>
    </source>
</evidence>
<dbReference type="STRING" id="501010.NOSIN_23685"/>
<dbReference type="EMBL" id="MCOK01000001">
    <property type="protein sequence ID" value="OOC56460.1"/>
    <property type="molecule type" value="Genomic_DNA"/>
</dbReference>
<evidence type="ECO:0000259" key="2">
    <source>
        <dbReference type="Pfam" id="PF13581"/>
    </source>
</evidence>
<keyword evidence="3" id="KW-0418">Kinase</keyword>
<dbReference type="Pfam" id="PF13581">
    <property type="entry name" value="HATPase_c_2"/>
    <property type="match status" value="1"/>
</dbReference>
<accession>A0A1V3C7T5</accession>
<gene>
    <name evidence="3" type="ORF">NOSIN_23685</name>
</gene>
<name>A0A1V3C7T5_9ACTN</name>
<dbReference type="InterPro" id="IPR003594">
    <property type="entry name" value="HATPase_dom"/>
</dbReference>
<dbReference type="OrthoDB" id="3429112at2"/>
<dbReference type="Gene3D" id="3.30.565.10">
    <property type="entry name" value="Histidine kinase-like ATPase, C-terminal domain"/>
    <property type="match status" value="1"/>
</dbReference>
<dbReference type="GO" id="GO:0004674">
    <property type="term" value="F:protein serine/threonine kinase activity"/>
    <property type="evidence" value="ECO:0007669"/>
    <property type="project" value="UniProtKB-KW"/>
</dbReference>
<dbReference type="InterPro" id="IPR036890">
    <property type="entry name" value="HATPase_C_sf"/>
</dbReference>
<keyword evidence="1 3" id="KW-0723">Serine/threonine-protein kinase</keyword>
<reference evidence="4" key="1">
    <citation type="submission" date="2016-08" db="EMBL/GenBank/DDBJ databases">
        <authorList>
            <person name="Tokovenko B."/>
            <person name="Kalinowski J."/>
        </authorList>
    </citation>
    <scope>NUCLEOTIDE SEQUENCE [LARGE SCALE GENOMIC DNA]</scope>
    <source>
        <strain evidence="4">UTMC102</strain>
    </source>
</reference>
<evidence type="ECO:0000313" key="4">
    <source>
        <dbReference type="Proteomes" id="UP000189004"/>
    </source>
</evidence>
<proteinExistence type="predicted"/>
<organism evidence="3 4">
    <name type="scientific">Nocardiopsis sinuspersici</name>
    <dbReference type="NCBI Taxonomy" id="501010"/>
    <lineage>
        <taxon>Bacteria</taxon>
        <taxon>Bacillati</taxon>
        <taxon>Actinomycetota</taxon>
        <taxon>Actinomycetes</taxon>
        <taxon>Streptosporangiales</taxon>
        <taxon>Nocardiopsidaceae</taxon>
        <taxon>Nocardiopsis</taxon>
    </lineage>
</organism>
<comment type="caution">
    <text evidence="3">The sequence shown here is derived from an EMBL/GenBank/DDBJ whole genome shotgun (WGS) entry which is preliminary data.</text>
</comment>
<dbReference type="PANTHER" id="PTHR35526">
    <property type="entry name" value="ANTI-SIGMA-F FACTOR RSBW-RELATED"/>
    <property type="match status" value="1"/>
</dbReference>
<protein>
    <submittedName>
        <fullName evidence="3">Serine/threonine protein kinase</fullName>
    </submittedName>
</protein>
<dbReference type="AlphaFoldDB" id="A0A1V3C7T5"/>
<feature type="domain" description="Histidine kinase/HSP90-like ATPase" evidence="2">
    <location>
        <begin position="14"/>
        <end position="128"/>
    </location>
</feature>
<dbReference type="InterPro" id="IPR050267">
    <property type="entry name" value="Anti-sigma-factor_SerPK"/>
</dbReference>
<sequence>MDGVVCSWVRPRPRPVDVGLARGLVDHALVAAGVGEAGRAAARLAVSEAFTNALVHGRPEVGVEVWSKPGHCAVIEVYDTEATVPVFPQTWELADAVAEHGRGLGLIQAFTREVCGAYRCGEGKRVWFAVAQDGGEIDADAVRCLVAERARRRVSGVSFTAA</sequence>
<dbReference type="CDD" id="cd16936">
    <property type="entry name" value="HATPase_RsbW-like"/>
    <property type="match status" value="1"/>
</dbReference>
<keyword evidence="4" id="KW-1185">Reference proteome</keyword>
<dbReference type="PANTHER" id="PTHR35526:SF3">
    <property type="entry name" value="ANTI-SIGMA-F FACTOR RSBW"/>
    <property type="match status" value="1"/>
</dbReference>
<evidence type="ECO:0000313" key="3">
    <source>
        <dbReference type="EMBL" id="OOC56460.1"/>
    </source>
</evidence>
<keyword evidence="3" id="KW-0808">Transferase</keyword>
<dbReference type="Proteomes" id="UP000189004">
    <property type="component" value="Unassembled WGS sequence"/>
</dbReference>